<evidence type="ECO:0000313" key="3">
    <source>
        <dbReference type="Proteomes" id="UP000078476"/>
    </source>
</evidence>
<name>A0A177MV94_9GAMM</name>
<dbReference type="AlphaFoldDB" id="A0A177MV94"/>
<dbReference type="Pfam" id="PF08843">
    <property type="entry name" value="AbiEii"/>
    <property type="match status" value="1"/>
</dbReference>
<dbReference type="STRING" id="980561.A1359_02165"/>
<protein>
    <recommendedName>
        <fullName evidence="4">Nucleotidyl transferase AbiEii/AbiGii toxin family protein</fullName>
    </recommendedName>
</protein>
<feature type="region of interest" description="Disordered" evidence="1">
    <location>
        <begin position="80"/>
        <end position="99"/>
    </location>
</feature>
<evidence type="ECO:0000313" key="2">
    <source>
        <dbReference type="EMBL" id="OAI09344.1"/>
    </source>
</evidence>
<keyword evidence="3" id="KW-1185">Reference proteome</keyword>
<feature type="compositionally biased region" description="Basic and acidic residues" evidence="1">
    <location>
        <begin position="89"/>
        <end position="99"/>
    </location>
</feature>
<dbReference type="EMBL" id="LUUI01000171">
    <property type="protein sequence ID" value="OAI09344.1"/>
    <property type="molecule type" value="Genomic_DNA"/>
</dbReference>
<accession>A0A177MV94</accession>
<proteinExistence type="predicted"/>
<reference evidence="2 3" key="1">
    <citation type="submission" date="2016-03" db="EMBL/GenBank/DDBJ databases">
        <authorList>
            <person name="Ploux O."/>
        </authorList>
    </citation>
    <scope>NUCLEOTIDE SEQUENCE [LARGE SCALE GENOMIC DNA]</scope>
    <source>
        <strain evidence="2 3">R-45370</strain>
    </source>
</reference>
<evidence type="ECO:0008006" key="4">
    <source>
        <dbReference type="Google" id="ProtNLM"/>
    </source>
</evidence>
<gene>
    <name evidence="2" type="ORF">A1359_02165</name>
</gene>
<dbReference type="Gene3D" id="3.10.450.620">
    <property type="entry name" value="JHP933, nucleotidyltransferase-like core domain"/>
    <property type="match status" value="1"/>
</dbReference>
<dbReference type="OrthoDB" id="9780929at2"/>
<dbReference type="InterPro" id="IPR014942">
    <property type="entry name" value="AbiEii"/>
</dbReference>
<organism evidence="2 3">
    <name type="scientific">Methylomonas lenta</name>
    <dbReference type="NCBI Taxonomy" id="980561"/>
    <lineage>
        <taxon>Bacteria</taxon>
        <taxon>Pseudomonadati</taxon>
        <taxon>Pseudomonadota</taxon>
        <taxon>Gammaproteobacteria</taxon>
        <taxon>Methylococcales</taxon>
        <taxon>Methylococcaceae</taxon>
        <taxon>Methylomonas</taxon>
    </lineage>
</organism>
<dbReference type="Proteomes" id="UP000078476">
    <property type="component" value="Unassembled WGS sequence"/>
</dbReference>
<comment type="caution">
    <text evidence="2">The sequence shown here is derived from an EMBL/GenBank/DDBJ whole genome shotgun (WGS) entry which is preliminary data.</text>
</comment>
<evidence type="ECO:0000256" key="1">
    <source>
        <dbReference type="SAM" id="MobiDB-lite"/>
    </source>
</evidence>
<dbReference type="RefSeq" id="WP_066988285.1">
    <property type="nucleotide sequence ID" value="NZ_LUUI01000171.1"/>
</dbReference>
<sequence>MPSKMYLHDHPDFTDLIRVVAGERKIDPYLAEKDYWLMHCLYGLKQAGYAFQLKGGTSLSKGYGIIHRFSEDIDIHIAPPEGRQIRTSPNHDKEKDRQGRKDYYDYLASSISIPGIVKIDRDTQFDSPPKYFSGGIRLYYASKFPSDGSAKEGVLLEVGFDDVIPNQALDISSWAMDFALEKKVDVMDSRALQIHCYDPGYTLVEKLQAIVTKYRQHQNSGDKFPPNFMRHYYDVFCLLQNSGVQAFIGTDQYYTHKNRRFPAIDRQKPLIENEALVLGDVHTRALYQMEYERRAALYYQGQPPFDEVLAVIQKNLVRL</sequence>